<dbReference type="InterPro" id="IPR050191">
    <property type="entry name" value="ATP-dep_DNA_ligase"/>
</dbReference>
<dbReference type="PROSITE" id="PS50160">
    <property type="entry name" value="DNA_LIGASE_A3"/>
    <property type="match status" value="1"/>
</dbReference>
<dbReference type="GO" id="GO:0006281">
    <property type="term" value="P:DNA repair"/>
    <property type="evidence" value="ECO:0007669"/>
    <property type="project" value="InterPro"/>
</dbReference>
<organism evidence="4">
    <name type="scientific">Blastocystis hominis</name>
    <dbReference type="NCBI Taxonomy" id="12968"/>
    <lineage>
        <taxon>Eukaryota</taxon>
        <taxon>Sar</taxon>
        <taxon>Stramenopiles</taxon>
        <taxon>Bigyra</taxon>
        <taxon>Opalozoa</taxon>
        <taxon>Opalinata</taxon>
        <taxon>Blastocystidae</taxon>
        <taxon>Blastocystis</taxon>
    </lineage>
</organism>
<accession>D8M5G3</accession>
<dbReference type="Pfam" id="PF04679">
    <property type="entry name" value="DNA_ligase_A_C"/>
    <property type="match status" value="1"/>
</dbReference>
<sequence>MTWLGKPGKTFPKEKGESMSLKLFDVLYLHNQMITLSPLSERKRLLLQSFSGLEAAGIEVIPFTESASSLEDRIRQSLEHGCEGLVLKQRDSVYGCGQRTKDWVKLKADYLDSFGDSVDVVIIGGNAGRGARKGNFGSFLCAARSSDKEDRLRPICFVGSGFSAKDLRFLSEEINRHAVSRETCMQTCDLPPGIKADVYCEPMVVIEVKAAQRTQSDLYGGWSLRFPRFIRRREDKKVSDASVMWSVCYYAFEEYGMCLVHRFYSLKSTTTKAGNQCSYRICMR</sequence>
<evidence type="ECO:0000256" key="1">
    <source>
        <dbReference type="ARBA" id="ARBA00007572"/>
    </source>
</evidence>
<dbReference type="InterPro" id="IPR012340">
    <property type="entry name" value="NA-bd_OB-fold"/>
</dbReference>
<evidence type="ECO:0000256" key="2">
    <source>
        <dbReference type="ARBA" id="ARBA00022598"/>
    </source>
</evidence>
<proteinExistence type="inferred from homology"/>
<name>D8M5G3_BLAHO</name>
<dbReference type="EMBL" id="FN668659">
    <property type="protein sequence ID" value="CBK23302.2"/>
    <property type="molecule type" value="Genomic_DNA"/>
</dbReference>
<protein>
    <recommendedName>
        <fullName evidence="3">ATP-dependent DNA ligase family profile domain-containing protein</fullName>
    </recommendedName>
</protein>
<gene>
    <name evidence="4" type="ORF">GSBLH_T00003195001</name>
</gene>
<dbReference type="GO" id="GO:0006273">
    <property type="term" value="P:lagging strand elongation"/>
    <property type="evidence" value="ECO:0007669"/>
    <property type="project" value="TreeGrafter"/>
</dbReference>
<dbReference type="GeneID" id="24920306"/>
<dbReference type="PANTHER" id="PTHR45674:SF4">
    <property type="entry name" value="DNA LIGASE 1"/>
    <property type="match status" value="1"/>
</dbReference>
<evidence type="ECO:0000313" key="4">
    <source>
        <dbReference type="EMBL" id="CBK23302.2"/>
    </source>
</evidence>
<dbReference type="InterPro" id="IPR012309">
    <property type="entry name" value="DNA_ligase_ATP-dep_C"/>
</dbReference>
<keyword evidence="5" id="KW-1185">Reference proteome</keyword>
<dbReference type="SUPFAM" id="SSF50249">
    <property type="entry name" value="Nucleic acid-binding proteins"/>
    <property type="match status" value="1"/>
</dbReference>
<evidence type="ECO:0000313" key="5">
    <source>
        <dbReference type="Proteomes" id="UP000008312"/>
    </source>
</evidence>
<dbReference type="GO" id="GO:0003910">
    <property type="term" value="F:DNA ligase (ATP) activity"/>
    <property type="evidence" value="ECO:0007669"/>
    <property type="project" value="InterPro"/>
</dbReference>
<dbReference type="PANTHER" id="PTHR45674">
    <property type="entry name" value="DNA LIGASE 1/3 FAMILY MEMBER"/>
    <property type="match status" value="1"/>
</dbReference>
<dbReference type="RefSeq" id="XP_012897350.1">
    <property type="nucleotide sequence ID" value="XM_013041896.1"/>
</dbReference>
<dbReference type="Gene3D" id="3.30.470.30">
    <property type="entry name" value="DNA ligase/mRNA capping enzyme"/>
    <property type="match status" value="1"/>
</dbReference>
<evidence type="ECO:0000259" key="3">
    <source>
        <dbReference type="PROSITE" id="PS50160"/>
    </source>
</evidence>
<dbReference type="InParanoid" id="D8M5G3"/>
<dbReference type="AlphaFoldDB" id="D8M5G3"/>
<reference evidence="4" key="1">
    <citation type="submission" date="2010-02" db="EMBL/GenBank/DDBJ databases">
        <title>Sequencing and annotation of the Blastocystis hominis genome.</title>
        <authorList>
            <person name="Wincker P."/>
        </authorList>
    </citation>
    <scope>NUCLEOTIDE SEQUENCE</scope>
    <source>
        <strain evidence="4">Singapore isolate B</strain>
    </source>
</reference>
<dbReference type="Proteomes" id="UP000008312">
    <property type="component" value="Unassembled WGS sequence"/>
</dbReference>
<dbReference type="Pfam" id="PF01068">
    <property type="entry name" value="DNA_ligase_A_M"/>
    <property type="match status" value="1"/>
</dbReference>
<dbReference type="GO" id="GO:0006310">
    <property type="term" value="P:DNA recombination"/>
    <property type="evidence" value="ECO:0007669"/>
    <property type="project" value="InterPro"/>
</dbReference>
<keyword evidence="2" id="KW-0436">Ligase</keyword>
<dbReference type="InterPro" id="IPR012310">
    <property type="entry name" value="DNA_ligase_ATP-dep_cent"/>
</dbReference>
<dbReference type="SUPFAM" id="SSF56091">
    <property type="entry name" value="DNA ligase/mRNA capping enzyme, catalytic domain"/>
    <property type="match status" value="1"/>
</dbReference>
<dbReference type="Gene3D" id="2.40.50.140">
    <property type="entry name" value="Nucleic acid-binding proteins"/>
    <property type="match status" value="1"/>
</dbReference>
<comment type="similarity">
    <text evidence="1">Belongs to the ATP-dependent DNA ligase family.</text>
</comment>
<feature type="domain" description="ATP-dependent DNA ligase family profile" evidence="3">
    <location>
        <begin position="12"/>
        <end position="145"/>
    </location>
</feature>
<dbReference type="OrthoDB" id="151490at2759"/>
<dbReference type="GO" id="GO:0005524">
    <property type="term" value="F:ATP binding"/>
    <property type="evidence" value="ECO:0007669"/>
    <property type="project" value="InterPro"/>
</dbReference>